<protein>
    <recommendedName>
        <fullName evidence="4">Thioredoxin domain-containing protein</fullName>
    </recommendedName>
</protein>
<dbReference type="PROSITE" id="PS00194">
    <property type="entry name" value="THIOREDOXIN_1"/>
    <property type="match status" value="1"/>
</dbReference>
<dbReference type="GO" id="GO:0009507">
    <property type="term" value="C:chloroplast"/>
    <property type="evidence" value="ECO:0007669"/>
    <property type="project" value="UniProtKB-ARBA"/>
</dbReference>
<feature type="domain" description="Thioredoxin" evidence="4">
    <location>
        <begin position="1"/>
        <end position="109"/>
    </location>
</feature>
<dbReference type="Gramene" id="TKV97996">
    <property type="protein sequence ID" value="TKV97996"/>
    <property type="gene ID" value="SEVIR_9G531100v2"/>
</dbReference>
<evidence type="ECO:0000256" key="2">
    <source>
        <dbReference type="ARBA" id="ARBA00023284"/>
    </source>
</evidence>
<accession>A0A4U6TKU0</accession>
<keyword evidence="2" id="KW-0676">Redox-active center</keyword>
<evidence type="ECO:0000256" key="1">
    <source>
        <dbReference type="ARBA" id="ARBA00008987"/>
    </source>
</evidence>
<dbReference type="PANTHER" id="PTHR43601">
    <property type="entry name" value="THIOREDOXIN, MITOCHONDRIAL"/>
    <property type="match status" value="1"/>
</dbReference>
<reference evidence="5" key="1">
    <citation type="submission" date="2019-03" db="EMBL/GenBank/DDBJ databases">
        <title>WGS assembly of Setaria viridis.</title>
        <authorList>
            <person name="Huang P."/>
            <person name="Jenkins J."/>
            <person name="Grimwood J."/>
            <person name="Barry K."/>
            <person name="Healey A."/>
            <person name="Mamidi S."/>
            <person name="Sreedasyam A."/>
            <person name="Shu S."/>
            <person name="Feldman M."/>
            <person name="Wu J."/>
            <person name="Yu Y."/>
            <person name="Chen C."/>
            <person name="Johnson J."/>
            <person name="Rokhsar D."/>
            <person name="Baxter I."/>
            <person name="Schmutz J."/>
            <person name="Brutnell T."/>
            <person name="Kellogg E."/>
        </authorList>
    </citation>
    <scope>NUCLEOTIDE SEQUENCE [LARGE SCALE GENOMIC DNA]</scope>
</reference>
<dbReference type="InterPro" id="IPR017937">
    <property type="entry name" value="Thioredoxin_CS"/>
</dbReference>
<dbReference type="OMA" id="MESNMKN"/>
<feature type="compositionally biased region" description="Acidic residues" evidence="3">
    <location>
        <begin position="148"/>
        <end position="158"/>
    </location>
</feature>
<dbReference type="Pfam" id="PF00085">
    <property type="entry name" value="Thioredoxin"/>
    <property type="match status" value="1"/>
</dbReference>
<evidence type="ECO:0000313" key="6">
    <source>
        <dbReference type="Proteomes" id="UP000298652"/>
    </source>
</evidence>
<dbReference type="InterPro" id="IPR013766">
    <property type="entry name" value="Thioredoxin_domain"/>
</dbReference>
<dbReference type="EMBL" id="CM016560">
    <property type="protein sequence ID" value="TKV97996.1"/>
    <property type="molecule type" value="Genomic_DNA"/>
</dbReference>
<dbReference type="Gene3D" id="3.40.30.10">
    <property type="entry name" value="Glutaredoxin"/>
    <property type="match status" value="1"/>
</dbReference>
<dbReference type="PANTHER" id="PTHR43601:SF35">
    <property type="entry name" value="THIOREDOXIN DOMAIN-CONTAINING PROTEIN"/>
    <property type="match status" value="1"/>
</dbReference>
<evidence type="ECO:0000256" key="3">
    <source>
        <dbReference type="SAM" id="MobiDB-lite"/>
    </source>
</evidence>
<evidence type="ECO:0000313" key="5">
    <source>
        <dbReference type="EMBL" id="TKV97996.1"/>
    </source>
</evidence>
<organism evidence="5 6">
    <name type="scientific">Setaria viridis</name>
    <name type="common">Green bristlegrass</name>
    <name type="synonym">Setaria italica subsp. viridis</name>
    <dbReference type="NCBI Taxonomy" id="4556"/>
    <lineage>
        <taxon>Eukaryota</taxon>
        <taxon>Viridiplantae</taxon>
        <taxon>Streptophyta</taxon>
        <taxon>Embryophyta</taxon>
        <taxon>Tracheophyta</taxon>
        <taxon>Spermatophyta</taxon>
        <taxon>Magnoliopsida</taxon>
        <taxon>Liliopsida</taxon>
        <taxon>Poales</taxon>
        <taxon>Poaceae</taxon>
        <taxon>PACMAD clade</taxon>
        <taxon>Panicoideae</taxon>
        <taxon>Panicodae</taxon>
        <taxon>Paniceae</taxon>
        <taxon>Cenchrinae</taxon>
        <taxon>Setaria</taxon>
    </lineage>
</organism>
<name>A0A4U6TKU0_SETVI</name>
<proteinExistence type="inferred from homology"/>
<dbReference type="InterPro" id="IPR036249">
    <property type="entry name" value="Thioredoxin-like_sf"/>
</dbReference>
<sequence length="158" mass="17735">MESNMKNIKSQEDFDKQLLMAGDKFTVVHFFSPGCGACKTLHSKVNQFAAMHPGLQFLMVNYNEQTEICKRLNVHVLPLFHFYRGVEGHIYSFSCTIATFHKFKDALKRHGVQTKSLAAEKVSEESEHNSNAPLTDIPKASDASPNMDGDDSPIESKQ</sequence>
<gene>
    <name evidence="5" type="ORF">SEVIR_9G531100v2</name>
</gene>
<dbReference type="AlphaFoldDB" id="A0A4U6TKU0"/>
<keyword evidence="6" id="KW-1185">Reference proteome</keyword>
<dbReference type="SUPFAM" id="SSF52833">
    <property type="entry name" value="Thioredoxin-like"/>
    <property type="match status" value="1"/>
</dbReference>
<feature type="region of interest" description="Disordered" evidence="3">
    <location>
        <begin position="118"/>
        <end position="158"/>
    </location>
</feature>
<dbReference type="GO" id="GO:0045454">
    <property type="term" value="P:cell redox homeostasis"/>
    <property type="evidence" value="ECO:0007669"/>
    <property type="project" value="TreeGrafter"/>
</dbReference>
<evidence type="ECO:0000259" key="4">
    <source>
        <dbReference type="PROSITE" id="PS51352"/>
    </source>
</evidence>
<dbReference type="PROSITE" id="PS51352">
    <property type="entry name" value="THIOREDOXIN_2"/>
    <property type="match status" value="1"/>
</dbReference>
<dbReference type="Proteomes" id="UP000298652">
    <property type="component" value="Chromosome 9"/>
</dbReference>
<comment type="similarity">
    <text evidence="1">Belongs to the thioredoxin family.</text>
</comment>
<dbReference type="CDD" id="cd02947">
    <property type="entry name" value="TRX_family"/>
    <property type="match status" value="1"/>
</dbReference>